<reference evidence="7" key="1">
    <citation type="submission" date="2022-11" db="UniProtKB">
        <authorList>
            <consortium name="WormBaseParasite"/>
        </authorList>
    </citation>
    <scope>IDENTIFICATION</scope>
</reference>
<keyword evidence="1" id="KW-0479">Metal-binding</keyword>
<organism evidence="6 7">
    <name type="scientific">Globodera rostochiensis</name>
    <name type="common">Golden nematode worm</name>
    <name type="synonym">Heterodera rostochiensis</name>
    <dbReference type="NCBI Taxonomy" id="31243"/>
    <lineage>
        <taxon>Eukaryota</taxon>
        <taxon>Metazoa</taxon>
        <taxon>Ecdysozoa</taxon>
        <taxon>Nematoda</taxon>
        <taxon>Chromadorea</taxon>
        <taxon>Rhabditida</taxon>
        <taxon>Tylenchina</taxon>
        <taxon>Tylenchomorpha</taxon>
        <taxon>Tylenchoidea</taxon>
        <taxon>Heteroderidae</taxon>
        <taxon>Heteroderinae</taxon>
        <taxon>Globodera</taxon>
    </lineage>
</organism>
<dbReference type="AlphaFoldDB" id="A0A914GPM7"/>
<keyword evidence="6" id="KW-1185">Reference proteome</keyword>
<keyword evidence="2" id="KW-0863">Zinc-finger</keyword>
<evidence type="ECO:0000259" key="5">
    <source>
        <dbReference type="Pfam" id="PF04500"/>
    </source>
</evidence>
<dbReference type="GO" id="GO:0008270">
    <property type="term" value="F:zinc ion binding"/>
    <property type="evidence" value="ECO:0007669"/>
    <property type="project" value="UniProtKB-KW"/>
</dbReference>
<keyword evidence="3" id="KW-0862">Zinc</keyword>
<evidence type="ECO:0000256" key="2">
    <source>
        <dbReference type="ARBA" id="ARBA00022771"/>
    </source>
</evidence>
<dbReference type="InterPro" id="IPR007588">
    <property type="entry name" value="Znf_FLYWCH"/>
</dbReference>
<sequence>MLNLWVNTDKRSGPFASGQLRLAVCVWPFASQGRLRLAVCVWPFASQYGCLYVFHMFNADRDVKFWRCEHQRSDVKCRGRVHTSLDDVVLKTVGEHNCQHSAANVAKQQIVTGIKRRAAETMETPAAIRAHALQQIPTPILSNLPTKNATKKLVKRVRHEIDAPPPMPASIEQLVIPEDYRIYKRSAAVEEPFLLADSGIYNEAGREGQERILIFGRQSFRDWASEMKTIYCDGTFAITPAPFTQVYVILARRDKWVFPVCHCLLTAKTQATYERMFDLLQQCWPTFKPRVASIDFEQAIEYEKRVAEQGLTHLYNTDAAFSQSARMITSLAFLPIADLNPALAALEDFLPENLNGVLDWFVINYIGRLRQNNTRARPLFQPEQWSVYQRTLDGTDRTNNYAESYHRTLQHAFGHTHPKIWSLIDKLREQQKMVDVNMEHFIAGNAPPPKAKKFRDADRRILSILQRYIDAKAALPQLQDDHQRKRPDANGPETQTARRKRPDANGQTQLARRKRPLLRTRAKTLQNI</sequence>
<evidence type="ECO:0000256" key="1">
    <source>
        <dbReference type="ARBA" id="ARBA00022723"/>
    </source>
</evidence>
<dbReference type="Pfam" id="PF04500">
    <property type="entry name" value="FLYWCH"/>
    <property type="match status" value="1"/>
</dbReference>
<feature type="domain" description="FLYWCH-type" evidence="5">
    <location>
        <begin position="52"/>
        <end position="97"/>
    </location>
</feature>
<feature type="compositionally biased region" description="Basic residues" evidence="4">
    <location>
        <begin position="511"/>
        <end position="522"/>
    </location>
</feature>
<evidence type="ECO:0000313" key="7">
    <source>
        <dbReference type="WBParaSite" id="Gr19_v10_g10004.t1"/>
    </source>
</evidence>
<feature type="region of interest" description="Disordered" evidence="4">
    <location>
        <begin position="475"/>
        <end position="528"/>
    </location>
</feature>
<dbReference type="Proteomes" id="UP000887572">
    <property type="component" value="Unplaced"/>
</dbReference>
<feature type="compositionally biased region" description="Basic and acidic residues" evidence="4">
    <location>
        <begin position="479"/>
        <end position="488"/>
    </location>
</feature>
<dbReference type="WBParaSite" id="Gr19_v10_g10004.t1">
    <property type="protein sequence ID" value="Gr19_v10_g10004.t1"/>
    <property type="gene ID" value="Gr19_v10_g10004"/>
</dbReference>
<evidence type="ECO:0000313" key="6">
    <source>
        <dbReference type="Proteomes" id="UP000887572"/>
    </source>
</evidence>
<name>A0A914GPM7_GLORO</name>
<accession>A0A914GPM7</accession>
<evidence type="ECO:0000256" key="3">
    <source>
        <dbReference type="ARBA" id="ARBA00022833"/>
    </source>
</evidence>
<evidence type="ECO:0000256" key="4">
    <source>
        <dbReference type="SAM" id="MobiDB-lite"/>
    </source>
</evidence>
<proteinExistence type="predicted"/>
<dbReference type="Gene3D" id="2.20.25.240">
    <property type="match status" value="1"/>
</dbReference>
<protein>
    <submittedName>
        <fullName evidence="7">FLYWCH-type domain-containing protein</fullName>
    </submittedName>
</protein>